<protein>
    <submittedName>
        <fullName evidence="2">GNAT family acetyltransferase</fullName>
    </submittedName>
</protein>
<dbReference type="EMBL" id="AJAT01000005">
    <property type="protein sequence ID" value="EOL49287.1"/>
    <property type="molecule type" value="Genomic_DNA"/>
</dbReference>
<dbReference type="HOGENOM" id="CLU_056607_3_1_9"/>
<dbReference type="Gene3D" id="3.40.630.30">
    <property type="match status" value="1"/>
</dbReference>
<evidence type="ECO:0000259" key="1">
    <source>
        <dbReference type="PROSITE" id="PS51186"/>
    </source>
</evidence>
<organism evidence="2 3">
    <name type="scientific">Enterococcus phoeniculicola ATCC BAA-412</name>
    <dbReference type="NCBI Taxonomy" id="1158610"/>
    <lineage>
        <taxon>Bacteria</taxon>
        <taxon>Bacillati</taxon>
        <taxon>Bacillota</taxon>
        <taxon>Bacilli</taxon>
        <taxon>Lactobacillales</taxon>
        <taxon>Enterococcaceae</taxon>
        <taxon>Enterococcus</taxon>
    </lineage>
</organism>
<proteinExistence type="predicted"/>
<dbReference type="CDD" id="cd04301">
    <property type="entry name" value="NAT_SF"/>
    <property type="match status" value="1"/>
</dbReference>
<dbReference type="PATRIC" id="fig|1158610.3.peg.168"/>
<keyword evidence="3" id="KW-1185">Reference proteome</keyword>
<comment type="caution">
    <text evidence="2">The sequence shown here is derived from an EMBL/GenBank/DDBJ whole genome shotgun (WGS) entry which is preliminary data.</text>
</comment>
<dbReference type="STRING" id="154621.RV11_GL001622"/>
<dbReference type="InterPro" id="IPR000182">
    <property type="entry name" value="GNAT_dom"/>
</dbReference>
<dbReference type="Proteomes" id="UP000013785">
    <property type="component" value="Unassembled WGS sequence"/>
</dbReference>
<evidence type="ECO:0000313" key="2">
    <source>
        <dbReference type="EMBL" id="EOL49287.1"/>
    </source>
</evidence>
<sequence length="159" mass="18735">MRIHSSFFSFERGLFMEYTVKTFDELTTVEFYQLIKTRIAVFVVEQNCAYQEVDALDPVAWHTYLRNGEEICAYTRVYKSNDGVHIGRVLVKEDYRNQQLGRKIVQLTLDWIQSVFPNTPIIIGAQAHLQNFYRTFGFQPTSEVYLEDDIPHIDMEIRP</sequence>
<dbReference type="InterPro" id="IPR016181">
    <property type="entry name" value="Acyl_CoA_acyltransferase"/>
</dbReference>
<accession>R3WPC4</accession>
<gene>
    <name evidence="2" type="ORF">UC3_00190</name>
</gene>
<dbReference type="PROSITE" id="PS51186">
    <property type="entry name" value="GNAT"/>
    <property type="match status" value="1"/>
</dbReference>
<keyword evidence="2" id="KW-0808">Transferase</keyword>
<dbReference type="Pfam" id="PF13673">
    <property type="entry name" value="Acetyltransf_10"/>
    <property type="match status" value="1"/>
</dbReference>
<name>R3WPC4_9ENTE</name>
<dbReference type="eggNOG" id="COG2153">
    <property type="taxonomic scope" value="Bacteria"/>
</dbReference>
<feature type="domain" description="N-acetyltransferase" evidence="1">
    <location>
        <begin position="21"/>
        <end position="159"/>
    </location>
</feature>
<dbReference type="GO" id="GO:0016747">
    <property type="term" value="F:acyltransferase activity, transferring groups other than amino-acyl groups"/>
    <property type="evidence" value="ECO:0007669"/>
    <property type="project" value="InterPro"/>
</dbReference>
<reference evidence="2 3" key="1">
    <citation type="submission" date="2013-02" db="EMBL/GenBank/DDBJ databases">
        <title>The Genome Sequence of Enterococcus phoeniculicola BAA-412.</title>
        <authorList>
            <consortium name="The Broad Institute Genome Sequencing Platform"/>
            <consortium name="The Broad Institute Genome Sequencing Center for Infectious Disease"/>
            <person name="Earl A.M."/>
            <person name="Gilmore M.S."/>
            <person name="Lebreton F."/>
            <person name="Walker B."/>
            <person name="Young S.K."/>
            <person name="Zeng Q."/>
            <person name="Gargeya S."/>
            <person name="Fitzgerald M."/>
            <person name="Haas B."/>
            <person name="Abouelleil A."/>
            <person name="Alvarado L."/>
            <person name="Arachchi H.M."/>
            <person name="Berlin A.M."/>
            <person name="Chapman S.B."/>
            <person name="Dewar J."/>
            <person name="Goldberg J."/>
            <person name="Griggs A."/>
            <person name="Gujja S."/>
            <person name="Hansen M."/>
            <person name="Howarth C."/>
            <person name="Imamovic A."/>
            <person name="Larimer J."/>
            <person name="McCowan C."/>
            <person name="Murphy C."/>
            <person name="Neiman D."/>
            <person name="Pearson M."/>
            <person name="Priest M."/>
            <person name="Roberts A."/>
            <person name="Saif S."/>
            <person name="Shea T."/>
            <person name="Sisk P."/>
            <person name="Sykes S."/>
            <person name="Wortman J."/>
            <person name="Nusbaum C."/>
            <person name="Birren B."/>
        </authorList>
    </citation>
    <scope>NUCLEOTIDE SEQUENCE [LARGE SCALE GENOMIC DNA]</scope>
    <source>
        <strain evidence="2 3">ATCC BAA-412</strain>
    </source>
</reference>
<dbReference type="SUPFAM" id="SSF55729">
    <property type="entry name" value="Acyl-CoA N-acyltransferases (Nat)"/>
    <property type="match status" value="1"/>
</dbReference>
<evidence type="ECO:0000313" key="3">
    <source>
        <dbReference type="Proteomes" id="UP000013785"/>
    </source>
</evidence>
<dbReference type="AlphaFoldDB" id="R3WPC4"/>